<evidence type="ECO:0000256" key="6">
    <source>
        <dbReference type="ARBA" id="ARBA00050776"/>
    </source>
</evidence>
<dbReference type="OrthoDB" id="9804366at2"/>
<dbReference type="InterPro" id="IPR016454">
    <property type="entry name" value="Cysteine_dSase"/>
</dbReference>
<dbReference type="CDD" id="cd06453">
    <property type="entry name" value="SufS_like"/>
    <property type="match status" value="1"/>
</dbReference>
<comment type="catalytic activity">
    <reaction evidence="6">
        <text>(sulfur carrier)-H + L-cysteine = (sulfur carrier)-SH + L-alanine</text>
        <dbReference type="Rhea" id="RHEA:43892"/>
        <dbReference type="Rhea" id="RHEA-COMP:14737"/>
        <dbReference type="Rhea" id="RHEA-COMP:14739"/>
        <dbReference type="ChEBI" id="CHEBI:29917"/>
        <dbReference type="ChEBI" id="CHEBI:35235"/>
        <dbReference type="ChEBI" id="CHEBI:57972"/>
        <dbReference type="ChEBI" id="CHEBI:64428"/>
        <dbReference type="EC" id="2.8.1.7"/>
    </reaction>
</comment>
<dbReference type="Pfam" id="PF00266">
    <property type="entry name" value="Aminotran_5"/>
    <property type="match status" value="1"/>
</dbReference>
<dbReference type="Gene3D" id="3.90.1150.10">
    <property type="entry name" value="Aspartate Aminotransferase, domain 1"/>
    <property type="match status" value="1"/>
</dbReference>
<dbReference type="NCBIfam" id="TIGR01979">
    <property type="entry name" value="sufS"/>
    <property type="match status" value="1"/>
</dbReference>
<dbReference type="InterPro" id="IPR015424">
    <property type="entry name" value="PyrdxlP-dep_Trfase"/>
</dbReference>
<evidence type="ECO:0000256" key="5">
    <source>
        <dbReference type="ARBA" id="ARBA00022898"/>
    </source>
</evidence>
<gene>
    <name evidence="8" type="ORF">CJ205_00180</name>
</gene>
<evidence type="ECO:0000256" key="2">
    <source>
        <dbReference type="ARBA" id="ARBA00010447"/>
    </source>
</evidence>
<comment type="cofactor">
    <cofactor evidence="1">
        <name>pyridoxal 5'-phosphate</name>
        <dbReference type="ChEBI" id="CHEBI:597326"/>
    </cofactor>
</comment>
<evidence type="ECO:0000313" key="8">
    <source>
        <dbReference type="EMBL" id="PMC59160.1"/>
    </source>
</evidence>
<dbReference type="GO" id="GO:0031071">
    <property type="term" value="F:cysteine desulfurase activity"/>
    <property type="evidence" value="ECO:0007669"/>
    <property type="project" value="UniProtKB-EC"/>
</dbReference>
<reference evidence="8 9" key="1">
    <citation type="submission" date="2017-09" db="EMBL/GenBank/DDBJ databases">
        <title>Bacterial strain isolated from the female urinary microbiota.</title>
        <authorList>
            <person name="Thomas-White K."/>
            <person name="Kumar N."/>
            <person name="Forster S."/>
            <person name="Putonti C."/>
            <person name="Lawley T."/>
            <person name="Wolfe A.J."/>
        </authorList>
    </citation>
    <scope>NUCLEOTIDE SEQUENCE [LARGE SCALE GENOMIC DNA]</scope>
    <source>
        <strain evidence="8 9">UMB0852</strain>
    </source>
</reference>
<dbReference type="EC" id="2.8.1.7" evidence="3"/>
<evidence type="ECO:0000313" key="9">
    <source>
        <dbReference type="Proteomes" id="UP000235682"/>
    </source>
</evidence>
<dbReference type="InterPro" id="IPR010970">
    <property type="entry name" value="Cys_dSase_SufS"/>
</dbReference>
<comment type="similarity">
    <text evidence="2">Belongs to the class-V pyridoxal-phosphate-dependent aminotransferase family. Csd subfamily.</text>
</comment>
<evidence type="ECO:0000256" key="1">
    <source>
        <dbReference type="ARBA" id="ARBA00001933"/>
    </source>
</evidence>
<name>A0A2N6SQ20_9LACT</name>
<dbReference type="InterPro" id="IPR000192">
    <property type="entry name" value="Aminotrans_V_dom"/>
</dbReference>
<protein>
    <recommendedName>
        <fullName evidence="3">cysteine desulfurase</fullName>
        <ecNumber evidence="3">2.8.1.7</ecNumber>
    </recommendedName>
</protein>
<dbReference type="Gene3D" id="3.40.640.10">
    <property type="entry name" value="Type I PLP-dependent aspartate aminotransferase-like (Major domain)"/>
    <property type="match status" value="1"/>
</dbReference>
<dbReference type="Proteomes" id="UP000235682">
    <property type="component" value="Unassembled WGS sequence"/>
</dbReference>
<sequence>MTNSLHELKQQMEATRNDFPILDQKINDEPLIYLDNGATTQKPLQVIEAIRDFYLHDNANVNRGVHTLGNRATNHYEKARRAVKEFINATREQEIIFTSGTTESINYLVFGWAKHVLNPGDKILLTEVEHHANLVPWQELAKDLNVELEFAPLTPDGTVDIERLKAQLTPQHRIFAVNHVSNVLGQANDIKKIGQLMHQHQGFVVVDGAQSVPHMAVDVQDLDADFYVFSAHKMLGPTGIGVLYGKYDLLNELTPQKYGGDMITTVDCYHSQYADLPHRLEGGTPHIAGAVGLKAALDYLNALSMDNIHRYEQALSEYLLKQLVDIPFVQLYGSRTHKESAIFSFNIEGVHPHDAATAFDQLGIAVRAGHHCAQPLMKWLGAQSTLRASFYFYNTFEEADRFIEAIHEIKEFFGDGFI</sequence>
<dbReference type="RefSeq" id="WP_102227571.1">
    <property type="nucleotide sequence ID" value="NZ_PNFY01000009.1"/>
</dbReference>
<dbReference type="EMBL" id="PNHE01000001">
    <property type="protein sequence ID" value="PMC59160.1"/>
    <property type="molecule type" value="Genomic_DNA"/>
</dbReference>
<keyword evidence="4" id="KW-0808">Transferase</keyword>
<evidence type="ECO:0000256" key="4">
    <source>
        <dbReference type="ARBA" id="ARBA00022679"/>
    </source>
</evidence>
<evidence type="ECO:0000256" key="3">
    <source>
        <dbReference type="ARBA" id="ARBA00012239"/>
    </source>
</evidence>
<evidence type="ECO:0000259" key="7">
    <source>
        <dbReference type="Pfam" id="PF00266"/>
    </source>
</evidence>
<dbReference type="PIRSF" id="PIRSF005572">
    <property type="entry name" value="NifS"/>
    <property type="match status" value="1"/>
</dbReference>
<dbReference type="PANTHER" id="PTHR43586">
    <property type="entry name" value="CYSTEINE DESULFURASE"/>
    <property type="match status" value="1"/>
</dbReference>
<dbReference type="GO" id="GO:0030170">
    <property type="term" value="F:pyridoxal phosphate binding"/>
    <property type="evidence" value="ECO:0007669"/>
    <property type="project" value="InterPro"/>
</dbReference>
<proteinExistence type="inferred from homology"/>
<organism evidence="8 9">
    <name type="scientific">Dolosicoccus paucivorans</name>
    <dbReference type="NCBI Taxonomy" id="84521"/>
    <lineage>
        <taxon>Bacteria</taxon>
        <taxon>Bacillati</taxon>
        <taxon>Bacillota</taxon>
        <taxon>Bacilli</taxon>
        <taxon>Lactobacillales</taxon>
        <taxon>Aerococcaceae</taxon>
        <taxon>Dolosicoccus</taxon>
    </lineage>
</organism>
<dbReference type="AlphaFoldDB" id="A0A2N6SQ20"/>
<dbReference type="STRING" id="84521.SAMN04487994_103116"/>
<dbReference type="PANTHER" id="PTHR43586:SF8">
    <property type="entry name" value="CYSTEINE DESULFURASE 1, CHLOROPLASTIC"/>
    <property type="match status" value="1"/>
</dbReference>
<comment type="caution">
    <text evidence="8">The sequence shown here is derived from an EMBL/GenBank/DDBJ whole genome shotgun (WGS) entry which is preliminary data.</text>
</comment>
<dbReference type="InterPro" id="IPR015421">
    <property type="entry name" value="PyrdxlP-dep_Trfase_major"/>
</dbReference>
<dbReference type="InterPro" id="IPR015422">
    <property type="entry name" value="PyrdxlP-dep_Trfase_small"/>
</dbReference>
<dbReference type="GO" id="GO:0006534">
    <property type="term" value="P:cysteine metabolic process"/>
    <property type="evidence" value="ECO:0007669"/>
    <property type="project" value="InterPro"/>
</dbReference>
<accession>A0A2N6SQ20</accession>
<keyword evidence="5" id="KW-0663">Pyridoxal phosphate</keyword>
<keyword evidence="9" id="KW-1185">Reference proteome</keyword>
<feature type="domain" description="Aminotransferase class V" evidence="7">
    <location>
        <begin position="32"/>
        <end position="402"/>
    </location>
</feature>
<dbReference type="SUPFAM" id="SSF53383">
    <property type="entry name" value="PLP-dependent transferases"/>
    <property type="match status" value="1"/>
</dbReference>